<name>A0A2V1DT21_9PLEO</name>
<dbReference type="InterPro" id="IPR041899">
    <property type="entry name" value="MAGE_WH2"/>
</dbReference>
<evidence type="ECO:0000256" key="1">
    <source>
        <dbReference type="SAM" id="MobiDB-lite"/>
    </source>
</evidence>
<dbReference type="InterPro" id="IPR037445">
    <property type="entry name" value="MAGE"/>
</dbReference>
<feature type="region of interest" description="Disordered" evidence="1">
    <location>
        <begin position="1"/>
        <end position="56"/>
    </location>
</feature>
<gene>
    <name evidence="3" type="ORF">DM02DRAFT_613784</name>
</gene>
<accession>A0A2V1DT21</accession>
<dbReference type="Proteomes" id="UP000244855">
    <property type="component" value="Unassembled WGS sequence"/>
</dbReference>
<dbReference type="Pfam" id="PF01454">
    <property type="entry name" value="MAGE"/>
    <property type="match status" value="1"/>
</dbReference>
<keyword evidence="4" id="KW-1185">Reference proteome</keyword>
<dbReference type="PANTHER" id="PTHR11736:SF14">
    <property type="entry name" value="NSE3 HOMOLOG, SMC5-SMC6 COMPLEX COMPONENT"/>
    <property type="match status" value="1"/>
</dbReference>
<dbReference type="PROSITE" id="PS50838">
    <property type="entry name" value="MAGE"/>
    <property type="match status" value="1"/>
</dbReference>
<dbReference type="GO" id="GO:0006281">
    <property type="term" value="P:DNA repair"/>
    <property type="evidence" value="ECO:0007669"/>
    <property type="project" value="TreeGrafter"/>
</dbReference>
<dbReference type="InterPro" id="IPR041898">
    <property type="entry name" value="MAGE_WH1"/>
</dbReference>
<dbReference type="Gene3D" id="1.10.10.1210">
    <property type="entry name" value="MAGE homology domain, winged helix WH2 motif"/>
    <property type="match status" value="1"/>
</dbReference>
<proteinExistence type="predicted"/>
<feature type="compositionally biased region" description="Acidic residues" evidence="1">
    <location>
        <begin position="30"/>
        <end position="46"/>
    </location>
</feature>
<feature type="domain" description="MAGE" evidence="2">
    <location>
        <begin position="56"/>
        <end position="116"/>
    </location>
</feature>
<dbReference type="GO" id="GO:0005634">
    <property type="term" value="C:nucleus"/>
    <property type="evidence" value="ECO:0007669"/>
    <property type="project" value="TreeGrafter"/>
</dbReference>
<evidence type="ECO:0000259" key="2">
    <source>
        <dbReference type="PROSITE" id="PS50838"/>
    </source>
</evidence>
<sequence>MPPSTRKRRAPADEDPAPTPVQRSRRQEELPDDDPDEIDENEEETQGESGSGSGSIEQLAKGLVRYALACEYSRVPIKRQDIGQKVLGSHTRAFRQVFDAANGKLMDIFGMRMVELPNRDKVTVRQRRAAAAASDAPPKSSNMWVLQSMLPDAYRTPNIVGPGREPPEDEPDTEAAYIGLYTAVIAFIFLSGGTLSEGKLDRQLRRMNADRITPVDSTEKVLARMAREGYIVKIKDSGSGDDVIDYMVGPRGKVEVGKEGAANLVRAVYGDGPEDLEQRLNRSLGLGSEDGEAVHDEVSNAQPAPRRVGRPRRRDSDDDG</sequence>
<dbReference type="AlphaFoldDB" id="A0A2V1DT21"/>
<dbReference type="InterPro" id="IPR002190">
    <property type="entry name" value="MHD_dom"/>
</dbReference>
<dbReference type="EMBL" id="KZ805360">
    <property type="protein sequence ID" value="PVI01261.1"/>
    <property type="molecule type" value="Genomic_DNA"/>
</dbReference>
<evidence type="ECO:0000313" key="4">
    <source>
        <dbReference type="Proteomes" id="UP000244855"/>
    </source>
</evidence>
<organism evidence="3 4">
    <name type="scientific">Periconia macrospinosa</name>
    <dbReference type="NCBI Taxonomy" id="97972"/>
    <lineage>
        <taxon>Eukaryota</taxon>
        <taxon>Fungi</taxon>
        <taxon>Dikarya</taxon>
        <taxon>Ascomycota</taxon>
        <taxon>Pezizomycotina</taxon>
        <taxon>Dothideomycetes</taxon>
        <taxon>Pleosporomycetidae</taxon>
        <taxon>Pleosporales</taxon>
        <taxon>Massarineae</taxon>
        <taxon>Periconiaceae</taxon>
        <taxon>Periconia</taxon>
    </lineage>
</organism>
<dbReference type="SMART" id="SM01373">
    <property type="entry name" value="MAGE"/>
    <property type="match status" value="1"/>
</dbReference>
<evidence type="ECO:0000313" key="3">
    <source>
        <dbReference type="EMBL" id="PVI01261.1"/>
    </source>
</evidence>
<feature type="region of interest" description="Disordered" evidence="1">
    <location>
        <begin position="281"/>
        <end position="320"/>
    </location>
</feature>
<protein>
    <submittedName>
        <fullName evidence="3">MAGE-domain-containing protein</fullName>
    </submittedName>
</protein>
<dbReference type="Gene3D" id="1.10.10.1200">
    <property type="entry name" value="MAGE homology domain, winged helix WH1 motif"/>
    <property type="match status" value="1"/>
</dbReference>
<dbReference type="PANTHER" id="PTHR11736">
    <property type="entry name" value="MELANOMA-ASSOCIATED ANTIGEN MAGE ANTIGEN"/>
    <property type="match status" value="1"/>
</dbReference>
<reference evidence="3 4" key="1">
    <citation type="journal article" date="2018" name="Sci. Rep.">
        <title>Comparative genomics provides insights into the lifestyle and reveals functional heterogeneity of dark septate endophytic fungi.</title>
        <authorList>
            <person name="Knapp D.G."/>
            <person name="Nemeth J.B."/>
            <person name="Barry K."/>
            <person name="Hainaut M."/>
            <person name="Henrissat B."/>
            <person name="Johnson J."/>
            <person name="Kuo A."/>
            <person name="Lim J.H.P."/>
            <person name="Lipzen A."/>
            <person name="Nolan M."/>
            <person name="Ohm R.A."/>
            <person name="Tamas L."/>
            <person name="Grigoriev I.V."/>
            <person name="Spatafora J.W."/>
            <person name="Nagy L.G."/>
            <person name="Kovacs G.M."/>
        </authorList>
    </citation>
    <scope>NUCLEOTIDE SEQUENCE [LARGE SCALE GENOMIC DNA]</scope>
    <source>
        <strain evidence="3 4">DSE2036</strain>
    </source>
</reference>
<dbReference type="STRING" id="97972.A0A2V1DT21"/>
<dbReference type="OrthoDB" id="205198at2759"/>